<accession>A0ABW2CAZ8</accession>
<keyword evidence="3" id="KW-1185">Reference proteome</keyword>
<proteinExistence type="predicted"/>
<dbReference type="Proteomes" id="UP001596337">
    <property type="component" value="Unassembled WGS sequence"/>
</dbReference>
<keyword evidence="1" id="KW-0812">Transmembrane</keyword>
<feature type="transmembrane region" description="Helical" evidence="1">
    <location>
        <begin position="36"/>
        <end position="56"/>
    </location>
</feature>
<name>A0ABW2CAZ8_9PSEU</name>
<organism evidence="2 3">
    <name type="scientific">Haloechinothrix salitolerans</name>
    <dbReference type="NCBI Taxonomy" id="926830"/>
    <lineage>
        <taxon>Bacteria</taxon>
        <taxon>Bacillati</taxon>
        <taxon>Actinomycetota</taxon>
        <taxon>Actinomycetes</taxon>
        <taxon>Pseudonocardiales</taxon>
        <taxon>Pseudonocardiaceae</taxon>
        <taxon>Haloechinothrix</taxon>
    </lineage>
</organism>
<reference evidence="3" key="1">
    <citation type="journal article" date="2019" name="Int. J. Syst. Evol. Microbiol.">
        <title>The Global Catalogue of Microorganisms (GCM) 10K type strain sequencing project: providing services to taxonomists for standard genome sequencing and annotation.</title>
        <authorList>
            <consortium name="The Broad Institute Genomics Platform"/>
            <consortium name="The Broad Institute Genome Sequencing Center for Infectious Disease"/>
            <person name="Wu L."/>
            <person name="Ma J."/>
        </authorList>
    </citation>
    <scope>NUCLEOTIDE SEQUENCE [LARGE SCALE GENOMIC DNA]</scope>
    <source>
        <strain evidence="3">KCTC 32255</strain>
    </source>
</reference>
<dbReference type="RefSeq" id="WP_345390983.1">
    <property type="nucleotide sequence ID" value="NZ_BAABLA010000007.1"/>
</dbReference>
<sequence length="101" mass="11114">MNTHNTDGPSLGDRVINAAGWWTPEVIAAGLTTAGAVWVTPWLWIGTAAVAIWVATHPRLRRYLTRTTTNARQSDRPRLNTAEIRETDDDTDACRGWEAAG</sequence>
<comment type="caution">
    <text evidence="2">The sequence shown here is derived from an EMBL/GenBank/DDBJ whole genome shotgun (WGS) entry which is preliminary data.</text>
</comment>
<gene>
    <name evidence="2" type="ORF">ACFQGD_30315</name>
</gene>
<keyword evidence="1" id="KW-1133">Transmembrane helix</keyword>
<keyword evidence="1" id="KW-0472">Membrane</keyword>
<evidence type="ECO:0000256" key="1">
    <source>
        <dbReference type="SAM" id="Phobius"/>
    </source>
</evidence>
<dbReference type="EMBL" id="JBHSXX010000001">
    <property type="protein sequence ID" value="MFC6871425.1"/>
    <property type="molecule type" value="Genomic_DNA"/>
</dbReference>
<protein>
    <submittedName>
        <fullName evidence="2">Uncharacterized protein</fullName>
    </submittedName>
</protein>
<evidence type="ECO:0000313" key="2">
    <source>
        <dbReference type="EMBL" id="MFC6871425.1"/>
    </source>
</evidence>
<evidence type="ECO:0000313" key="3">
    <source>
        <dbReference type="Proteomes" id="UP001596337"/>
    </source>
</evidence>